<accession>A0A9Q3I113</accession>
<gene>
    <name evidence="2" type="ORF">O181_065206</name>
</gene>
<evidence type="ECO:0000313" key="3">
    <source>
        <dbReference type="Proteomes" id="UP000765509"/>
    </source>
</evidence>
<comment type="caution">
    <text evidence="2">The sequence shown here is derived from an EMBL/GenBank/DDBJ whole genome shotgun (WGS) entry which is preliminary data.</text>
</comment>
<proteinExistence type="predicted"/>
<organism evidence="2 3">
    <name type="scientific">Austropuccinia psidii MF-1</name>
    <dbReference type="NCBI Taxonomy" id="1389203"/>
    <lineage>
        <taxon>Eukaryota</taxon>
        <taxon>Fungi</taxon>
        <taxon>Dikarya</taxon>
        <taxon>Basidiomycota</taxon>
        <taxon>Pucciniomycotina</taxon>
        <taxon>Pucciniomycetes</taxon>
        <taxon>Pucciniales</taxon>
        <taxon>Sphaerophragmiaceae</taxon>
        <taxon>Austropuccinia</taxon>
    </lineage>
</organism>
<sequence length="185" mass="21361">MEHMKFWDIIELDFCFKLVGTTWVFEIKKDHNNNIIEQKARLCAQGFTQTPGIDFDKTFAPTGRFNSLCTLIAFAANTHLNFHQINFRSAILNAPLTETVYLSTPQGLNQDQKEKFLFLNKAIYGLKQAPLAWYERLKNWLITVNFKCYTLAPCVLFCSDREATWIYVHVGDIAIFSSDFDALKS</sequence>
<evidence type="ECO:0000313" key="2">
    <source>
        <dbReference type="EMBL" id="MBW0525491.1"/>
    </source>
</evidence>
<evidence type="ECO:0000259" key="1">
    <source>
        <dbReference type="Pfam" id="PF07727"/>
    </source>
</evidence>
<dbReference type="Proteomes" id="UP000765509">
    <property type="component" value="Unassembled WGS sequence"/>
</dbReference>
<dbReference type="InterPro" id="IPR013103">
    <property type="entry name" value="RVT_2"/>
</dbReference>
<feature type="domain" description="Reverse transcriptase Ty1/copia-type" evidence="1">
    <location>
        <begin position="5"/>
        <end position="184"/>
    </location>
</feature>
<reference evidence="2" key="1">
    <citation type="submission" date="2021-03" db="EMBL/GenBank/DDBJ databases">
        <title>Draft genome sequence of rust myrtle Austropuccinia psidii MF-1, a brazilian biotype.</title>
        <authorList>
            <person name="Quecine M.C."/>
            <person name="Pachon D.M.R."/>
            <person name="Bonatelli M.L."/>
            <person name="Correr F.H."/>
            <person name="Franceschini L.M."/>
            <person name="Leite T.F."/>
            <person name="Margarido G.R.A."/>
            <person name="Almeida C.A."/>
            <person name="Ferrarezi J.A."/>
            <person name="Labate C.A."/>
        </authorList>
    </citation>
    <scope>NUCLEOTIDE SEQUENCE</scope>
    <source>
        <strain evidence="2">MF-1</strain>
    </source>
</reference>
<dbReference type="Pfam" id="PF07727">
    <property type="entry name" value="RVT_2"/>
    <property type="match status" value="1"/>
</dbReference>
<dbReference type="OrthoDB" id="3054497at2759"/>
<dbReference type="EMBL" id="AVOT02031846">
    <property type="protein sequence ID" value="MBW0525491.1"/>
    <property type="molecule type" value="Genomic_DNA"/>
</dbReference>
<dbReference type="AlphaFoldDB" id="A0A9Q3I113"/>
<protein>
    <recommendedName>
        <fullName evidence="1">Reverse transcriptase Ty1/copia-type domain-containing protein</fullName>
    </recommendedName>
</protein>
<keyword evidence="3" id="KW-1185">Reference proteome</keyword>
<name>A0A9Q3I113_9BASI</name>